<sequence>MEERYSASDFVVSAKVEFVKDSLTKGNYIMSADPTYWRQGGYNAVLKVGKVYKGDIDTDTIEIIPNWSNCSQYFKTGHTYIVFVYVNKKGEFTTNVCSGSFSTIQVDKCKAFQKIRKE</sequence>
<dbReference type="KEGG" id="pko:PKOR_05105"/>
<gene>
    <name evidence="1" type="ORF">PKOR_05105</name>
</gene>
<evidence type="ECO:0000313" key="1">
    <source>
        <dbReference type="EMBL" id="AKD02613.1"/>
    </source>
</evidence>
<name>A0A0E3ZCR9_9BACT</name>
<reference evidence="1 2" key="1">
    <citation type="journal article" date="2015" name="Sci. Rep.">
        <title>Unraveling adaptation of Pontibacter korlensis to radiation and infertility in desert through complete genome and comparative transcriptomic analysis.</title>
        <authorList>
            <person name="Dai J."/>
            <person name="Dai W."/>
            <person name="Qiu C."/>
            <person name="Yang Z."/>
            <person name="Zhang Y."/>
            <person name="Zhou M."/>
            <person name="Zhang L."/>
            <person name="Fang C."/>
            <person name="Gao Q."/>
            <person name="Yang Q."/>
            <person name="Li X."/>
            <person name="Wang Z."/>
            <person name="Wang Z."/>
            <person name="Jia Z."/>
            <person name="Chen X."/>
        </authorList>
    </citation>
    <scope>NUCLEOTIDE SEQUENCE [LARGE SCALE GENOMIC DNA]</scope>
    <source>
        <strain evidence="1 2">X14-1T</strain>
    </source>
</reference>
<keyword evidence="2" id="KW-1185">Reference proteome</keyword>
<accession>A0A0E3ZCR9</accession>
<dbReference type="SUPFAM" id="SSF50242">
    <property type="entry name" value="TIMP-like"/>
    <property type="match status" value="1"/>
</dbReference>
<dbReference type="AlphaFoldDB" id="A0A0E3ZCR9"/>
<organism evidence="1 2">
    <name type="scientific">Pontibacter korlensis</name>
    <dbReference type="NCBI Taxonomy" id="400092"/>
    <lineage>
        <taxon>Bacteria</taxon>
        <taxon>Pseudomonadati</taxon>
        <taxon>Bacteroidota</taxon>
        <taxon>Cytophagia</taxon>
        <taxon>Cytophagales</taxon>
        <taxon>Hymenobacteraceae</taxon>
        <taxon>Pontibacter</taxon>
    </lineage>
</organism>
<dbReference type="EMBL" id="CP009621">
    <property type="protein sequence ID" value="AKD02613.1"/>
    <property type="molecule type" value="Genomic_DNA"/>
</dbReference>
<dbReference type="InterPro" id="IPR008993">
    <property type="entry name" value="TIMP-like_OB-fold"/>
</dbReference>
<dbReference type="Proteomes" id="UP000033109">
    <property type="component" value="Chromosome"/>
</dbReference>
<dbReference type="PATRIC" id="fig|400092.3.peg.1137"/>
<dbReference type="Gene3D" id="2.40.50.120">
    <property type="match status" value="1"/>
</dbReference>
<proteinExistence type="predicted"/>
<dbReference type="HOGENOM" id="CLU_2070942_0_0_10"/>
<evidence type="ECO:0000313" key="2">
    <source>
        <dbReference type="Proteomes" id="UP000033109"/>
    </source>
</evidence>
<protein>
    <submittedName>
        <fullName evidence="1">Uncharacterized protein</fullName>
    </submittedName>
</protein>